<evidence type="ECO:0000313" key="6">
    <source>
        <dbReference type="EMBL" id="GIY69440.1"/>
    </source>
</evidence>
<accession>A0AAV4VHK0</accession>
<protein>
    <submittedName>
        <fullName evidence="6">MICAL-like protein 1</fullName>
    </submittedName>
</protein>
<reference evidence="6 7" key="1">
    <citation type="submission" date="2021-06" db="EMBL/GenBank/DDBJ databases">
        <title>Caerostris darwini draft genome.</title>
        <authorList>
            <person name="Kono N."/>
            <person name="Arakawa K."/>
        </authorList>
    </citation>
    <scope>NUCLEOTIDE SEQUENCE [LARGE SCALE GENOMIC DNA]</scope>
</reference>
<evidence type="ECO:0000259" key="5">
    <source>
        <dbReference type="PROSITE" id="PS50021"/>
    </source>
</evidence>
<comment type="caution">
    <text evidence="6">The sequence shown here is derived from an EMBL/GenBank/DDBJ whole genome shotgun (WGS) entry which is preliminary data.</text>
</comment>
<dbReference type="Proteomes" id="UP001054837">
    <property type="component" value="Unassembled WGS sequence"/>
</dbReference>
<gene>
    <name evidence="6" type="primary">Micall1</name>
    <name evidence="6" type="ORF">CDAR_248551</name>
</gene>
<dbReference type="AlphaFoldDB" id="A0AAV4VHK0"/>
<evidence type="ECO:0000256" key="1">
    <source>
        <dbReference type="ARBA" id="ARBA00004177"/>
    </source>
</evidence>
<keyword evidence="7" id="KW-1185">Reference proteome</keyword>
<evidence type="ECO:0000256" key="4">
    <source>
        <dbReference type="ARBA" id="ARBA00023054"/>
    </source>
</evidence>
<dbReference type="Pfam" id="PF00307">
    <property type="entry name" value="CH"/>
    <property type="match status" value="1"/>
</dbReference>
<proteinExistence type="predicted"/>
<dbReference type="SMART" id="SM00033">
    <property type="entry name" value="CH"/>
    <property type="match status" value="1"/>
</dbReference>
<dbReference type="FunFam" id="1.10.418.10:FF:000023">
    <property type="entry name" value="EH domain-binding protein 1 isoform X1"/>
    <property type="match status" value="1"/>
</dbReference>
<organism evidence="6 7">
    <name type="scientific">Caerostris darwini</name>
    <dbReference type="NCBI Taxonomy" id="1538125"/>
    <lineage>
        <taxon>Eukaryota</taxon>
        <taxon>Metazoa</taxon>
        <taxon>Ecdysozoa</taxon>
        <taxon>Arthropoda</taxon>
        <taxon>Chelicerata</taxon>
        <taxon>Arachnida</taxon>
        <taxon>Araneae</taxon>
        <taxon>Araneomorphae</taxon>
        <taxon>Entelegynae</taxon>
        <taxon>Araneoidea</taxon>
        <taxon>Araneidae</taxon>
        <taxon>Caerostris</taxon>
    </lineage>
</organism>
<comment type="subcellular location">
    <subcellularLocation>
        <location evidence="1">Endosome</location>
    </subcellularLocation>
</comment>
<keyword evidence="2" id="KW-0597">Phosphoprotein</keyword>
<dbReference type="EMBL" id="BPLQ01013039">
    <property type="protein sequence ID" value="GIY69440.1"/>
    <property type="molecule type" value="Genomic_DNA"/>
</dbReference>
<evidence type="ECO:0000256" key="3">
    <source>
        <dbReference type="ARBA" id="ARBA00022753"/>
    </source>
</evidence>
<dbReference type="PANTHER" id="PTHR23167:SF46">
    <property type="entry name" value="EPS15 HOMOLOGY DOMAIN CONTAINING PROTEIN-BINDING PROTEIN 1, ISOFORM F"/>
    <property type="match status" value="1"/>
</dbReference>
<dbReference type="Gene3D" id="1.10.418.10">
    <property type="entry name" value="Calponin-like domain"/>
    <property type="match status" value="1"/>
</dbReference>
<dbReference type="InterPro" id="IPR050540">
    <property type="entry name" value="F-actin_Monoox_Mical"/>
</dbReference>
<name>A0AAV4VHK0_9ARAC</name>
<dbReference type="PANTHER" id="PTHR23167">
    <property type="entry name" value="CALPONIN HOMOLOGY DOMAIN-CONTAINING PROTEIN DDB_G0272472-RELATED"/>
    <property type="match status" value="1"/>
</dbReference>
<dbReference type="PROSITE" id="PS50021">
    <property type="entry name" value="CH"/>
    <property type="match status" value="1"/>
</dbReference>
<dbReference type="InterPro" id="IPR036872">
    <property type="entry name" value="CH_dom_sf"/>
</dbReference>
<evidence type="ECO:0000256" key="2">
    <source>
        <dbReference type="ARBA" id="ARBA00022553"/>
    </source>
</evidence>
<sequence length="311" mass="35046">MPSRNQSPRFISPSLHFPRGFGSEISPTGRTGRKQIATFTQKDWLKRRRNLRLIPSLQPSSVDLSGLILHRGREGVHASHCGRGYVSLALSVISPSPFERSSRGPSTYLSFPCLTLTLIRSFSDGYGCGICWPSYQRVTAFSLTYKLDYFFVLFLQTIPKKMGEKRGMRALELWCRRVTDGYRNVRVNDMSSSWKDGLAFCALIHHFRPDLIDFESLSKENMLYNNALAFQVAEDRLGIPALLDAEDMVKYDEPDTLSIATYVSQFYQFFENGASHKLGIPAPKPVSNRVAPLPCSRPSATSIHTGPLNKR</sequence>
<dbReference type="InterPro" id="IPR001715">
    <property type="entry name" value="CH_dom"/>
</dbReference>
<keyword evidence="3" id="KW-0967">Endosome</keyword>
<dbReference type="SUPFAM" id="SSF47576">
    <property type="entry name" value="Calponin-homology domain, CH-domain"/>
    <property type="match status" value="1"/>
</dbReference>
<keyword evidence="4" id="KW-0175">Coiled coil</keyword>
<feature type="domain" description="Calponin-homology (CH)" evidence="5">
    <location>
        <begin position="165"/>
        <end position="271"/>
    </location>
</feature>
<evidence type="ECO:0000313" key="7">
    <source>
        <dbReference type="Proteomes" id="UP001054837"/>
    </source>
</evidence>
<dbReference type="GO" id="GO:0005768">
    <property type="term" value="C:endosome"/>
    <property type="evidence" value="ECO:0007669"/>
    <property type="project" value="UniProtKB-SubCell"/>
</dbReference>